<evidence type="ECO:0000313" key="3">
    <source>
        <dbReference type="Proteomes" id="UP000177515"/>
    </source>
</evidence>
<protein>
    <submittedName>
        <fullName evidence="2">Uncharacterized protein</fullName>
    </submittedName>
</protein>
<evidence type="ECO:0000256" key="1">
    <source>
        <dbReference type="SAM" id="Phobius"/>
    </source>
</evidence>
<evidence type="ECO:0000313" key="2">
    <source>
        <dbReference type="EMBL" id="AOZ05799.1"/>
    </source>
</evidence>
<feature type="transmembrane region" description="Helical" evidence="1">
    <location>
        <begin position="30"/>
        <end position="50"/>
    </location>
</feature>
<accession>A0A1D9I135</accession>
<reference evidence="2 3" key="1">
    <citation type="submission" date="2016-10" db="EMBL/GenBank/DDBJ databases">
        <title>Complete genome sequences of three Cupriavidus strains isolated from various Malaysian environments.</title>
        <authorList>
            <person name="Abdullah A.A.-A."/>
            <person name="Shafie N.A.H."/>
            <person name="Lau N.S."/>
        </authorList>
    </citation>
    <scope>NUCLEOTIDE SEQUENCE [LARGE SCALE GENOMIC DNA]</scope>
    <source>
        <strain evidence="2 3">USMAA1020</strain>
    </source>
</reference>
<sequence length="197" mass="22394">MLSTTLPGFAYWATPKFYSSLLDPQGTADLVPIVMAGLLFVALVIGLEFWRFHKRQHVRENNLQWMIDRMDAFTKARREGRTEQMDPLDFTKNDIWKLEQDVKRGRRNRFVLVGGLSLVGLLVALCLAVIVICWGHWWIEGGYKCDGAVQPVYNQFDPEGLQQTVLGGHVNLCSPGLFTHADVFFANPKNAIRETLN</sequence>
<gene>
    <name evidence="2" type="ORF">BKK80_08240</name>
</gene>
<dbReference type="Proteomes" id="UP000177515">
    <property type="component" value="Chromosome 1"/>
</dbReference>
<dbReference type="EMBL" id="CP017754">
    <property type="protein sequence ID" value="AOZ05799.1"/>
    <property type="molecule type" value="Genomic_DNA"/>
</dbReference>
<feature type="transmembrane region" description="Helical" evidence="1">
    <location>
        <begin position="110"/>
        <end position="139"/>
    </location>
</feature>
<keyword evidence="1" id="KW-1133">Transmembrane helix</keyword>
<keyword evidence="1" id="KW-0472">Membrane</keyword>
<keyword evidence="1" id="KW-0812">Transmembrane</keyword>
<keyword evidence="3" id="KW-1185">Reference proteome</keyword>
<organism evidence="2 3">
    <name type="scientific">Cupriavidus malaysiensis</name>
    <dbReference type="NCBI Taxonomy" id="367825"/>
    <lineage>
        <taxon>Bacteria</taxon>
        <taxon>Pseudomonadati</taxon>
        <taxon>Pseudomonadota</taxon>
        <taxon>Betaproteobacteria</taxon>
        <taxon>Burkholderiales</taxon>
        <taxon>Burkholderiaceae</taxon>
        <taxon>Cupriavidus</taxon>
    </lineage>
</organism>
<name>A0A1D9I135_9BURK</name>
<dbReference type="RefSeq" id="WP_071068844.1">
    <property type="nucleotide sequence ID" value="NZ_CP017754.1"/>
</dbReference>
<proteinExistence type="predicted"/>